<dbReference type="EMBL" id="LAZR01003624">
    <property type="protein sequence ID" value="KKN16322.1"/>
    <property type="molecule type" value="Genomic_DNA"/>
</dbReference>
<comment type="caution">
    <text evidence="1">The sequence shown here is derived from an EMBL/GenBank/DDBJ whole genome shotgun (WGS) entry which is preliminary data.</text>
</comment>
<dbReference type="AlphaFoldDB" id="A0A0F9NW77"/>
<gene>
    <name evidence="1" type="ORF">LCGC14_0977060</name>
</gene>
<accession>A0A0F9NW77</accession>
<protein>
    <submittedName>
        <fullName evidence="1">Uncharacterized protein</fullName>
    </submittedName>
</protein>
<evidence type="ECO:0000313" key="1">
    <source>
        <dbReference type="EMBL" id="KKN16322.1"/>
    </source>
</evidence>
<reference evidence="1" key="1">
    <citation type="journal article" date="2015" name="Nature">
        <title>Complex archaea that bridge the gap between prokaryotes and eukaryotes.</title>
        <authorList>
            <person name="Spang A."/>
            <person name="Saw J.H."/>
            <person name="Jorgensen S.L."/>
            <person name="Zaremba-Niedzwiedzka K."/>
            <person name="Martijn J."/>
            <person name="Lind A.E."/>
            <person name="van Eijk R."/>
            <person name="Schleper C."/>
            <person name="Guy L."/>
            <person name="Ettema T.J."/>
        </authorList>
    </citation>
    <scope>NUCLEOTIDE SEQUENCE</scope>
</reference>
<organism evidence="1">
    <name type="scientific">marine sediment metagenome</name>
    <dbReference type="NCBI Taxonomy" id="412755"/>
    <lineage>
        <taxon>unclassified sequences</taxon>
        <taxon>metagenomes</taxon>
        <taxon>ecological metagenomes</taxon>
    </lineage>
</organism>
<sequence>MSEEFKALVDSSYDKGTPFWIHTSDYIFGMVPTDDDRWVEVSYTFEEPDEPFYKTERDADLSFQFLLEEVEKGVTFYVKDLKVPLLKEFANSLESQSGAEKMNAIISELISNAEKYSANFPIIKSKDQLNILKERV</sequence>
<proteinExistence type="predicted"/>
<name>A0A0F9NW77_9ZZZZ</name>